<keyword evidence="3" id="KW-1185">Reference proteome</keyword>
<dbReference type="EMBL" id="PQIB02000014">
    <property type="protein sequence ID" value="RLM70106.1"/>
    <property type="molecule type" value="Genomic_DNA"/>
</dbReference>
<evidence type="ECO:0000313" key="2">
    <source>
        <dbReference type="EMBL" id="RLM70106.1"/>
    </source>
</evidence>
<gene>
    <name evidence="2" type="ORF">C2845_PM17G08760</name>
</gene>
<feature type="region of interest" description="Disordered" evidence="1">
    <location>
        <begin position="1"/>
        <end position="26"/>
    </location>
</feature>
<dbReference type="OrthoDB" id="781595at2759"/>
<organism evidence="2 3">
    <name type="scientific">Panicum miliaceum</name>
    <name type="common">Proso millet</name>
    <name type="synonym">Broomcorn millet</name>
    <dbReference type="NCBI Taxonomy" id="4540"/>
    <lineage>
        <taxon>Eukaryota</taxon>
        <taxon>Viridiplantae</taxon>
        <taxon>Streptophyta</taxon>
        <taxon>Embryophyta</taxon>
        <taxon>Tracheophyta</taxon>
        <taxon>Spermatophyta</taxon>
        <taxon>Magnoliopsida</taxon>
        <taxon>Liliopsida</taxon>
        <taxon>Poales</taxon>
        <taxon>Poaceae</taxon>
        <taxon>PACMAD clade</taxon>
        <taxon>Panicoideae</taxon>
        <taxon>Panicodae</taxon>
        <taxon>Paniceae</taxon>
        <taxon>Panicinae</taxon>
        <taxon>Panicum</taxon>
        <taxon>Panicum sect. Panicum</taxon>
    </lineage>
</organism>
<sequence>MAQKTLRQYSTPSRSHIPTGLDNTQGTDGFELKAGLVNMVQASPFCGKATEDANTHLQNFIEALEKQRDVESTEGRRHGAAAFLR</sequence>
<protein>
    <submittedName>
        <fullName evidence="2">Uncharacterized protein</fullName>
    </submittedName>
</protein>
<proteinExistence type="predicted"/>
<evidence type="ECO:0000313" key="3">
    <source>
        <dbReference type="Proteomes" id="UP000275267"/>
    </source>
</evidence>
<dbReference type="Proteomes" id="UP000275267">
    <property type="component" value="Unassembled WGS sequence"/>
</dbReference>
<comment type="caution">
    <text evidence="2">The sequence shown here is derived from an EMBL/GenBank/DDBJ whole genome shotgun (WGS) entry which is preliminary data.</text>
</comment>
<name>A0A3L6Q526_PANMI</name>
<accession>A0A3L6Q526</accession>
<dbReference type="AlphaFoldDB" id="A0A3L6Q526"/>
<reference evidence="3" key="1">
    <citation type="journal article" date="2019" name="Nat. Commun.">
        <title>The genome of broomcorn millet.</title>
        <authorList>
            <person name="Zou C."/>
            <person name="Miki D."/>
            <person name="Li D."/>
            <person name="Tang Q."/>
            <person name="Xiao L."/>
            <person name="Rajput S."/>
            <person name="Deng P."/>
            <person name="Jia W."/>
            <person name="Huang R."/>
            <person name="Zhang M."/>
            <person name="Sun Y."/>
            <person name="Hu J."/>
            <person name="Fu X."/>
            <person name="Schnable P.S."/>
            <person name="Li F."/>
            <person name="Zhang H."/>
            <person name="Feng B."/>
            <person name="Zhu X."/>
            <person name="Liu R."/>
            <person name="Schnable J.C."/>
            <person name="Zhu J.-K."/>
            <person name="Zhang H."/>
        </authorList>
    </citation>
    <scope>NUCLEOTIDE SEQUENCE [LARGE SCALE GENOMIC DNA]</scope>
</reference>
<evidence type="ECO:0000256" key="1">
    <source>
        <dbReference type="SAM" id="MobiDB-lite"/>
    </source>
</evidence>